<dbReference type="AlphaFoldDB" id="A0A4R4VTU4"/>
<proteinExistence type="predicted"/>
<dbReference type="EMBL" id="SMKO01000017">
    <property type="protein sequence ID" value="TDD09428.1"/>
    <property type="molecule type" value="Genomic_DNA"/>
</dbReference>
<reference evidence="2 3" key="1">
    <citation type="submission" date="2019-03" db="EMBL/GenBank/DDBJ databases">
        <title>Draft genome sequences of novel Actinobacteria.</title>
        <authorList>
            <person name="Sahin N."/>
            <person name="Ay H."/>
            <person name="Saygin H."/>
        </authorList>
    </citation>
    <scope>NUCLEOTIDE SEQUENCE [LARGE SCALE GENOMIC DNA]</scope>
    <source>
        <strain evidence="2 3">KC310</strain>
    </source>
</reference>
<keyword evidence="3" id="KW-1185">Reference proteome</keyword>
<evidence type="ECO:0000313" key="3">
    <source>
        <dbReference type="Proteomes" id="UP000295258"/>
    </source>
</evidence>
<dbReference type="Proteomes" id="UP000295258">
    <property type="component" value="Unassembled WGS sequence"/>
</dbReference>
<gene>
    <name evidence="2" type="ORF">E1292_10160</name>
</gene>
<comment type="caution">
    <text evidence="2">The sequence shown here is derived from an EMBL/GenBank/DDBJ whole genome shotgun (WGS) entry which is preliminary data.</text>
</comment>
<name>A0A4R4VTU4_9ACTN</name>
<evidence type="ECO:0000313" key="2">
    <source>
        <dbReference type="EMBL" id="TDD09428.1"/>
    </source>
</evidence>
<organism evidence="2 3">
    <name type="scientific">Nonomuraea deserti</name>
    <dbReference type="NCBI Taxonomy" id="1848322"/>
    <lineage>
        <taxon>Bacteria</taxon>
        <taxon>Bacillati</taxon>
        <taxon>Actinomycetota</taxon>
        <taxon>Actinomycetes</taxon>
        <taxon>Streptosporangiales</taxon>
        <taxon>Streptosporangiaceae</taxon>
        <taxon>Nonomuraea</taxon>
    </lineage>
</organism>
<sequence>MARVQFANGCRPHTDIATIRGSRGNGLPPVPVVAPPGAAPAAPPAPTTAATATPAATTAAASSVLEVERHCSSPVDPISSIRTLAPISSYSMTYPAISGMLDGEFTT</sequence>
<accession>A0A4R4VTU4</accession>
<feature type="compositionally biased region" description="Pro residues" evidence="1">
    <location>
        <begin position="28"/>
        <end position="46"/>
    </location>
</feature>
<evidence type="ECO:0000256" key="1">
    <source>
        <dbReference type="SAM" id="MobiDB-lite"/>
    </source>
</evidence>
<feature type="region of interest" description="Disordered" evidence="1">
    <location>
        <begin position="15"/>
        <end position="51"/>
    </location>
</feature>
<protein>
    <submittedName>
        <fullName evidence="2">Uncharacterized protein</fullName>
    </submittedName>
</protein>